<proteinExistence type="predicted"/>
<dbReference type="Gene3D" id="3.30.1370.10">
    <property type="entry name" value="K Homology domain, type 1"/>
    <property type="match status" value="1"/>
</dbReference>
<name>A0A4Z1T8E1_GIAMU</name>
<evidence type="ECO:0000256" key="1">
    <source>
        <dbReference type="ARBA" id="ARBA00022835"/>
    </source>
</evidence>
<keyword evidence="4" id="KW-1185">Reference proteome</keyword>
<dbReference type="GO" id="GO:0004527">
    <property type="term" value="F:exonuclease activity"/>
    <property type="evidence" value="ECO:0007669"/>
    <property type="project" value="UniProtKB-KW"/>
</dbReference>
<dbReference type="Proteomes" id="UP000315496">
    <property type="component" value="Chromosome 2"/>
</dbReference>
<dbReference type="GO" id="GO:0071038">
    <property type="term" value="P:TRAMP-dependent tRNA surveillance pathway"/>
    <property type="evidence" value="ECO:0007669"/>
    <property type="project" value="TreeGrafter"/>
</dbReference>
<dbReference type="GO" id="GO:0071035">
    <property type="term" value="P:nuclear polyadenylation-dependent rRNA catabolic process"/>
    <property type="evidence" value="ECO:0007669"/>
    <property type="project" value="TreeGrafter"/>
</dbReference>
<dbReference type="GO" id="GO:0000467">
    <property type="term" value="P:exonucleolytic trimming to generate mature 3'-end of 5.8S rRNA from tricistronic rRNA transcript (SSU-rRNA, 5.8S rRNA, LSU-rRNA)"/>
    <property type="evidence" value="ECO:0007669"/>
    <property type="project" value="TreeGrafter"/>
</dbReference>
<dbReference type="AlphaFoldDB" id="A0A4Z1T8E1"/>
<dbReference type="Pfam" id="PF21262">
    <property type="entry name" value="RRP40_S1"/>
    <property type="match status" value="1"/>
</dbReference>
<sequence length="209" mass="22279">MLPEVLPGDRVEGSIPSALLITVDGVTYSHGCGHLTRGLDQEGQEGQGGDRGQGELHLVSPYGSLYLPRQDDVVIGHIIGFVPALGYRVDVRSFVPALLPLLAFDNASRRTTTVLPNGSHVVARVSYVPPGLGGTVELSCLHGLGPLVDPEGRSIEFSLSAVFNPPRRLLSRIASKTPFSIRLAANGRAWITALTLRDTLSVCHSLLQS</sequence>
<dbReference type="GO" id="GO:0003723">
    <property type="term" value="F:RNA binding"/>
    <property type="evidence" value="ECO:0007669"/>
    <property type="project" value="UniProtKB-KW"/>
</dbReference>
<dbReference type="PANTHER" id="PTHR21321:SF1">
    <property type="entry name" value="EXOSOME COMPLEX COMPONENT RRP40"/>
    <property type="match status" value="1"/>
</dbReference>
<keyword evidence="3" id="KW-0269">Exonuclease</keyword>
<keyword evidence="1" id="KW-0271">Exosome</keyword>
<evidence type="ECO:0000313" key="3">
    <source>
        <dbReference type="EMBL" id="TNJ28781.1"/>
    </source>
</evidence>
<dbReference type="PANTHER" id="PTHR21321">
    <property type="entry name" value="PNAS-3 RELATED"/>
    <property type="match status" value="1"/>
</dbReference>
<dbReference type="OrthoDB" id="340500at2759"/>
<dbReference type="GO" id="GO:0071034">
    <property type="term" value="P:CUT catabolic process"/>
    <property type="evidence" value="ECO:0007669"/>
    <property type="project" value="TreeGrafter"/>
</dbReference>
<dbReference type="GO" id="GO:0071051">
    <property type="term" value="P:poly(A)-dependent snoRNA 3'-end processing"/>
    <property type="evidence" value="ECO:0007669"/>
    <property type="project" value="TreeGrafter"/>
</dbReference>
<gene>
    <name evidence="3" type="ORF">GMRT_15628</name>
</gene>
<dbReference type="VEuPathDB" id="GiardiaDB:GMRT_15628"/>
<protein>
    <submittedName>
        <fullName evidence="3">Putative Exosome complex exonuclease</fullName>
    </submittedName>
</protein>
<evidence type="ECO:0000256" key="2">
    <source>
        <dbReference type="ARBA" id="ARBA00022884"/>
    </source>
</evidence>
<dbReference type="InterPro" id="IPR036612">
    <property type="entry name" value="KH_dom_type_1_sf"/>
</dbReference>
<dbReference type="EMBL" id="VDLU01000002">
    <property type="protein sequence ID" value="TNJ28781.1"/>
    <property type="molecule type" value="Genomic_DNA"/>
</dbReference>
<dbReference type="GO" id="GO:0000176">
    <property type="term" value="C:nuclear exosome (RNase complex)"/>
    <property type="evidence" value="ECO:0007669"/>
    <property type="project" value="TreeGrafter"/>
</dbReference>
<dbReference type="SUPFAM" id="SSF50249">
    <property type="entry name" value="Nucleic acid-binding proteins"/>
    <property type="match status" value="1"/>
</dbReference>
<dbReference type="GO" id="GO:0000177">
    <property type="term" value="C:cytoplasmic exosome (RNase complex)"/>
    <property type="evidence" value="ECO:0007669"/>
    <property type="project" value="TreeGrafter"/>
</dbReference>
<dbReference type="InterPro" id="IPR026699">
    <property type="entry name" value="Exosome_RNA_bind1/RRP40/RRP4"/>
</dbReference>
<evidence type="ECO:0000313" key="4">
    <source>
        <dbReference type="Proteomes" id="UP000315496"/>
    </source>
</evidence>
<accession>A0A4Z1T8E1</accession>
<comment type="caution">
    <text evidence="3">The sequence shown here is derived from an EMBL/GenBank/DDBJ whole genome shotgun (WGS) entry which is preliminary data.</text>
</comment>
<keyword evidence="2" id="KW-0694">RNA-binding</keyword>
<reference evidence="3 4" key="1">
    <citation type="submission" date="2019-05" db="EMBL/GenBank/DDBJ databases">
        <title>The compact genome of Giardia muris reveals important steps in the evolution of intestinal protozoan parasites.</title>
        <authorList>
            <person name="Xu F."/>
            <person name="Jimenez-Gonzalez A."/>
            <person name="Einarsson E."/>
            <person name="Astvaldsson A."/>
            <person name="Peirasmaki D."/>
            <person name="Eckmann L."/>
            <person name="Andersson J.O."/>
            <person name="Svard S.G."/>
            <person name="Jerlstrom-Hultqvist J."/>
        </authorList>
    </citation>
    <scope>NUCLEOTIDE SEQUENCE [LARGE SCALE GENOMIC DNA]</scope>
    <source>
        <strain evidence="3 4">Roberts-Thomson</strain>
    </source>
</reference>
<keyword evidence="3" id="KW-0540">Nuclease</keyword>
<dbReference type="Gene3D" id="2.40.50.140">
    <property type="entry name" value="Nucleic acid-binding proteins"/>
    <property type="match status" value="1"/>
</dbReference>
<dbReference type="InterPro" id="IPR012340">
    <property type="entry name" value="NA-bd_OB-fold"/>
</dbReference>
<organism evidence="3 4">
    <name type="scientific">Giardia muris</name>
    <dbReference type="NCBI Taxonomy" id="5742"/>
    <lineage>
        <taxon>Eukaryota</taxon>
        <taxon>Metamonada</taxon>
        <taxon>Diplomonadida</taxon>
        <taxon>Hexamitidae</taxon>
        <taxon>Giardiinae</taxon>
        <taxon>Giardia</taxon>
    </lineage>
</organism>
<dbReference type="GO" id="GO:0034475">
    <property type="term" value="P:U4 snRNA 3'-end processing"/>
    <property type="evidence" value="ECO:0007669"/>
    <property type="project" value="TreeGrafter"/>
</dbReference>
<keyword evidence="3" id="KW-0378">Hydrolase</keyword>